<organism evidence="1 2">
    <name type="scientific">Mycobacteroides chelonae</name>
    <name type="common">Mycobacterium chelonae</name>
    <dbReference type="NCBI Taxonomy" id="1774"/>
    <lineage>
        <taxon>Bacteria</taxon>
        <taxon>Bacillati</taxon>
        <taxon>Actinomycetota</taxon>
        <taxon>Actinomycetes</taxon>
        <taxon>Mycobacteriales</taxon>
        <taxon>Mycobacteriaceae</taxon>
        <taxon>Mycobacteroides</taxon>
    </lineage>
</organism>
<name>A0A1S1LC91_MYCCH</name>
<gene>
    <name evidence="1" type="ORF">BKG82_28700</name>
</gene>
<dbReference type="EMBL" id="MLIQ01000052">
    <property type="protein sequence ID" value="OHU46018.1"/>
    <property type="molecule type" value="Genomic_DNA"/>
</dbReference>
<accession>A0A1S1LC91</accession>
<proteinExistence type="predicted"/>
<evidence type="ECO:0000313" key="2">
    <source>
        <dbReference type="Proteomes" id="UP000180043"/>
    </source>
</evidence>
<evidence type="ECO:0000313" key="1">
    <source>
        <dbReference type="EMBL" id="OHU46018.1"/>
    </source>
</evidence>
<dbReference type="Proteomes" id="UP000180043">
    <property type="component" value="Unassembled WGS sequence"/>
</dbReference>
<comment type="caution">
    <text evidence="1">The sequence shown here is derived from an EMBL/GenBank/DDBJ whole genome shotgun (WGS) entry which is preliminary data.</text>
</comment>
<reference evidence="1 2" key="1">
    <citation type="submission" date="2016-10" db="EMBL/GenBank/DDBJ databases">
        <title>Evaluation of Human, Veterinary and Environmental Mycobacterium chelonae Isolates by Core Genome Phylogenomic Analysis, Targeted Gene Comparison, and Anti-microbial Susceptibility Patterns: A Tale of Mistaken Identities.</title>
        <authorList>
            <person name="Fogelson S.B."/>
            <person name="Camus A.C."/>
            <person name="Lorenz W."/>
            <person name="Vasireddy R."/>
            <person name="Vasireddy S."/>
            <person name="Smith T."/>
            <person name="Brown-Elliott B.A."/>
            <person name="Wallace R.J.Jr."/>
            <person name="Hasan N.A."/>
            <person name="Reischl U."/>
            <person name="Sanchez S."/>
        </authorList>
    </citation>
    <scope>NUCLEOTIDE SEQUENCE [LARGE SCALE GENOMIC DNA]</scope>
    <source>
        <strain evidence="1 2">15515</strain>
    </source>
</reference>
<protein>
    <submittedName>
        <fullName evidence="1">Uncharacterized protein</fullName>
    </submittedName>
</protein>
<dbReference type="AlphaFoldDB" id="A0A1S1LC91"/>
<sequence length="150" mass="16456">MVLEKRLGERASLGCPDNDTARCDVDFAINAIEPNQQCDDTYGSPIGPTQQLLRFDLEVWTAPQFAHDVDSALFLEHWGVGDAQGVDTNLQDHTAIRCNGELTGDQISKFLLPGAHFTKSIFVTAPQNATVLRLYLGNQGDGWTWPVPTA</sequence>